<dbReference type="AlphaFoldDB" id="A0A645AAQ6"/>
<sequence length="95" mass="10026">MQRPGLAEAGDEDLAAVEHLLNLVGRDRQFVGVFGPHICGADDRHGVHRHQDVAVGGVGAAVDHGVHQAVIHRDHDAAARHDLDIVAAGHLGDVM</sequence>
<protein>
    <submittedName>
        <fullName evidence="1">Uncharacterized protein</fullName>
    </submittedName>
</protein>
<comment type="caution">
    <text evidence="1">The sequence shown here is derived from an EMBL/GenBank/DDBJ whole genome shotgun (WGS) entry which is preliminary data.</text>
</comment>
<evidence type="ECO:0000313" key="1">
    <source>
        <dbReference type="EMBL" id="MPM46764.1"/>
    </source>
</evidence>
<proteinExistence type="predicted"/>
<organism evidence="1">
    <name type="scientific">bioreactor metagenome</name>
    <dbReference type="NCBI Taxonomy" id="1076179"/>
    <lineage>
        <taxon>unclassified sequences</taxon>
        <taxon>metagenomes</taxon>
        <taxon>ecological metagenomes</taxon>
    </lineage>
</organism>
<reference evidence="1" key="1">
    <citation type="submission" date="2019-08" db="EMBL/GenBank/DDBJ databases">
        <authorList>
            <person name="Kucharzyk K."/>
            <person name="Murdoch R.W."/>
            <person name="Higgins S."/>
            <person name="Loffler F."/>
        </authorList>
    </citation>
    <scope>NUCLEOTIDE SEQUENCE</scope>
</reference>
<name>A0A645AAQ6_9ZZZZ</name>
<accession>A0A645AAQ6</accession>
<dbReference type="EMBL" id="VSSQ01011405">
    <property type="protein sequence ID" value="MPM46764.1"/>
    <property type="molecule type" value="Genomic_DNA"/>
</dbReference>
<gene>
    <name evidence="1" type="ORF">SDC9_93470</name>
</gene>